<keyword evidence="9" id="KW-1185">Reference proteome</keyword>
<accession>A0A803KRZ6</accession>
<comment type="function">
    <text evidence="6">Catalyzes xyloglucan endohydrolysis (XEH) and/or endotransglycosylation (XET). Cleaves and religates xyloglucan polymers, an essential constituent of the primary cell wall, and thereby participates in cell wall construction of growing tissues.</text>
</comment>
<keyword evidence="6" id="KW-0964">Secreted</keyword>
<dbReference type="GO" id="GO:0010411">
    <property type="term" value="P:xyloglucan metabolic process"/>
    <property type="evidence" value="ECO:0007669"/>
    <property type="project" value="InterPro"/>
</dbReference>
<keyword evidence="1 6" id="KW-0808">Transferase</keyword>
<evidence type="ECO:0000313" key="8">
    <source>
        <dbReference type="EnsemblPlants" id="AUR62001803-RA:cds"/>
    </source>
</evidence>
<keyword evidence="4 6" id="KW-0326">Glycosidase</keyword>
<dbReference type="InterPro" id="IPR016455">
    <property type="entry name" value="XTH"/>
</dbReference>
<dbReference type="Pfam" id="PF00722">
    <property type="entry name" value="Glyco_hydro_16"/>
    <property type="match status" value="1"/>
</dbReference>
<comment type="subcellular location">
    <subcellularLocation>
        <location evidence="6">Secreted</location>
        <location evidence="6">Cell wall</location>
    </subcellularLocation>
    <subcellularLocation>
        <location evidence="6">Secreted</location>
        <location evidence="6">Extracellular space</location>
        <location evidence="6">Apoplast</location>
    </subcellularLocation>
</comment>
<dbReference type="KEGG" id="cqi:110688607"/>
<reference evidence="8" key="1">
    <citation type="journal article" date="2017" name="Nature">
        <title>The genome of Chenopodium quinoa.</title>
        <authorList>
            <person name="Jarvis D.E."/>
            <person name="Ho Y.S."/>
            <person name="Lightfoot D.J."/>
            <person name="Schmoeckel S.M."/>
            <person name="Li B."/>
            <person name="Borm T.J.A."/>
            <person name="Ohyanagi H."/>
            <person name="Mineta K."/>
            <person name="Michell C.T."/>
            <person name="Saber N."/>
            <person name="Kharbatia N.M."/>
            <person name="Rupper R.R."/>
            <person name="Sharp A.R."/>
            <person name="Dally N."/>
            <person name="Boughton B.A."/>
            <person name="Woo Y.H."/>
            <person name="Gao G."/>
            <person name="Schijlen E.G.W.M."/>
            <person name="Guo X."/>
            <person name="Momin A.A."/>
            <person name="Negrao S."/>
            <person name="Al-Babili S."/>
            <person name="Gehring C."/>
            <person name="Roessner U."/>
            <person name="Jung C."/>
            <person name="Murphy K."/>
            <person name="Arold S.T."/>
            <person name="Gojobori T."/>
            <person name="van der Linden C.G."/>
            <person name="van Loo E.N."/>
            <person name="Jellen E.N."/>
            <person name="Maughan P.J."/>
            <person name="Tester M."/>
        </authorList>
    </citation>
    <scope>NUCLEOTIDE SEQUENCE [LARGE SCALE GENOMIC DNA]</scope>
    <source>
        <strain evidence="8">cv. PI 614886</strain>
    </source>
</reference>
<reference evidence="8" key="2">
    <citation type="submission" date="2021-03" db="UniProtKB">
        <authorList>
            <consortium name="EnsemblPlants"/>
        </authorList>
    </citation>
    <scope>IDENTIFICATION</scope>
</reference>
<evidence type="ECO:0000313" key="9">
    <source>
        <dbReference type="Proteomes" id="UP000596660"/>
    </source>
</evidence>
<dbReference type="AlphaFoldDB" id="A0A803KRZ6"/>
<dbReference type="Gene3D" id="2.60.120.200">
    <property type="match status" value="1"/>
</dbReference>
<name>A0A803KRZ6_CHEQI</name>
<dbReference type="Proteomes" id="UP000596660">
    <property type="component" value="Unplaced"/>
</dbReference>
<dbReference type="InterPro" id="IPR013320">
    <property type="entry name" value="ConA-like_dom_sf"/>
</dbReference>
<dbReference type="GO" id="GO:0042546">
    <property type="term" value="P:cell wall biogenesis"/>
    <property type="evidence" value="ECO:0007669"/>
    <property type="project" value="InterPro"/>
</dbReference>
<dbReference type="SMR" id="A0A803KRZ6"/>
<dbReference type="PROSITE" id="PS51762">
    <property type="entry name" value="GH16_2"/>
    <property type="match status" value="1"/>
</dbReference>
<dbReference type="GeneID" id="110688607"/>
<dbReference type="RefSeq" id="XP_021721063.1">
    <property type="nucleotide sequence ID" value="XM_021865371.1"/>
</dbReference>
<evidence type="ECO:0000256" key="3">
    <source>
        <dbReference type="ARBA" id="ARBA00023157"/>
    </source>
</evidence>
<evidence type="ECO:0000256" key="1">
    <source>
        <dbReference type="ARBA" id="ARBA00022679"/>
    </source>
</evidence>
<keyword evidence="6" id="KW-0732">Signal</keyword>
<dbReference type="GO" id="GO:0004553">
    <property type="term" value="F:hydrolase activity, hydrolyzing O-glycosyl compounds"/>
    <property type="evidence" value="ECO:0007669"/>
    <property type="project" value="InterPro"/>
</dbReference>
<protein>
    <recommendedName>
        <fullName evidence="6">Xyloglucan endotransglucosylase/hydrolase</fullName>
        <ecNumber evidence="6">2.4.1.207</ecNumber>
    </recommendedName>
</protein>
<evidence type="ECO:0000256" key="4">
    <source>
        <dbReference type="ARBA" id="ARBA00023295"/>
    </source>
</evidence>
<feature type="domain" description="GH16" evidence="7">
    <location>
        <begin position="17"/>
        <end position="224"/>
    </location>
</feature>
<organism evidence="8 9">
    <name type="scientific">Chenopodium quinoa</name>
    <name type="common">Quinoa</name>
    <dbReference type="NCBI Taxonomy" id="63459"/>
    <lineage>
        <taxon>Eukaryota</taxon>
        <taxon>Viridiplantae</taxon>
        <taxon>Streptophyta</taxon>
        <taxon>Embryophyta</taxon>
        <taxon>Tracheophyta</taxon>
        <taxon>Spermatophyta</taxon>
        <taxon>Magnoliopsida</taxon>
        <taxon>eudicotyledons</taxon>
        <taxon>Gunneridae</taxon>
        <taxon>Pentapetalae</taxon>
        <taxon>Caryophyllales</taxon>
        <taxon>Chenopodiaceae</taxon>
        <taxon>Chenopodioideae</taxon>
        <taxon>Atripliceae</taxon>
        <taxon>Chenopodium</taxon>
    </lineage>
</organism>
<dbReference type="SUPFAM" id="SSF49899">
    <property type="entry name" value="Concanavalin A-like lectins/glucanases"/>
    <property type="match status" value="1"/>
</dbReference>
<dbReference type="GO" id="GO:0016762">
    <property type="term" value="F:xyloglucan:xyloglucosyl transferase activity"/>
    <property type="evidence" value="ECO:0007669"/>
    <property type="project" value="UniProtKB-EC"/>
</dbReference>
<dbReference type="InterPro" id="IPR010713">
    <property type="entry name" value="XET_C"/>
</dbReference>
<dbReference type="Gramene" id="AUR62001803-RA">
    <property type="protein sequence ID" value="AUR62001803-RA:cds"/>
    <property type="gene ID" value="AUR62001803"/>
</dbReference>
<dbReference type="InterPro" id="IPR044791">
    <property type="entry name" value="Beta-glucanase/XTH"/>
</dbReference>
<dbReference type="PIRSF" id="PIRSF005604">
    <property type="entry name" value="XET"/>
    <property type="match status" value="1"/>
</dbReference>
<evidence type="ECO:0000256" key="2">
    <source>
        <dbReference type="ARBA" id="ARBA00022801"/>
    </source>
</evidence>
<dbReference type="OrthoDB" id="4781at2759"/>
<comment type="similarity">
    <text evidence="6">Belongs to the glycosyl hydrolase 16 family.</text>
</comment>
<dbReference type="InterPro" id="IPR000757">
    <property type="entry name" value="Beta-glucanase-like"/>
</dbReference>
<keyword evidence="2 6" id="KW-0378">Hydrolase</keyword>
<comment type="PTM">
    <text evidence="6">Contains at least one intrachain disulfide bond essential for its enzymatic activity.</text>
</comment>
<proteinExistence type="inferred from homology"/>
<dbReference type="OMA" id="HWIRANY"/>
<keyword evidence="6" id="KW-0052">Apoplast</keyword>
<sequence>MHQILLKLMLICTLISYCYGCLENFTTTSFDEGLKKLYGEENIVIEDDGNTVYLSIVNNTGGSGFISQNVYQSGLFSASIKLPSPNYTAGVVVAFYLSNNDKYEGHHDEIDFEFLGHANGQDWVLQTNIYGNGSTSRGREERYTLWFDPSEKAHKYSIFWGENRVIFYVDDVPIRENYKVNGLGGDYPSKPMSLIATIWDGSGWATNGGRFKINHEFDPFVARFSDLLIRGCASDPNQKVSNCDDVNVCGNITLQNLREYEEFRRQHLTYSYCHDKNRYNPPLPDCLVGPTGGRPS</sequence>
<keyword evidence="3" id="KW-1015">Disulfide bond</keyword>
<dbReference type="EC" id="2.4.1.207" evidence="6"/>
<keyword evidence="6" id="KW-0961">Cell wall biogenesis/degradation</keyword>
<evidence type="ECO:0000256" key="6">
    <source>
        <dbReference type="RuleBase" id="RU361120"/>
    </source>
</evidence>
<keyword evidence="6" id="KW-0134">Cell wall</keyword>
<gene>
    <name evidence="8" type="primary">LOC110688607</name>
</gene>
<evidence type="ECO:0000256" key="5">
    <source>
        <dbReference type="PIRSR" id="PIRSR005604-1"/>
    </source>
</evidence>
<dbReference type="Pfam" id="PF06955">
    <property type="entry name" value="XET_C"/>
    <property type="match status" value="1"/>
</dbReference>
<feature type="chain" id="PRO_5031589388" description="Xyloglucan endotransglucosylase/hydrolase" evidence="6">
    <location>
        <begin position="21"/>
        <end position="296"/>
    </location>
</feature>
<feature type="active site" description="Nucleophile" evidence="5">
    <location>
        <position position="109"/>
    </location>
</feature>
<dbReference type="GO" id="GO:0048046">
    <property type="term" value="C:apoplast"/>
    <property type="evidence" value="ECO:0007669"/>
    <property type="project" value="UniProtKB-SubCell"/>
</dbReference>
<evidence type="ECO:0000259" key="7">
    <source>
        <dbReference type="PROSITE" id="PS51762"/>
    </source>
</evidence>
<feature type="active site" description="Proton donor" evidence="5">
    <location>
        <position position="113"/>
    </location>
</feature>
<feature type="signal peptide" evidence="6">
    <location>
        <begin position="1"/>
        <end position="20"/>
    </location>
</feature>
<dbReference type="GO" id="GO:0071555">
    <property type="term" value="P:cell wall organization"/>
    <property type="evidence" value="ECO:0007669"/>
    <property type="project" value="UniProtKB-KW"/>
</dbReference>
<dbReference type="PANTHER" id="PTHR31062">
    <property type="entry name" value="XYLOGLUCAN ENDOTRANSGLUCOSYLASE/HYDROLASE PROTEIN 8-RELATED"/>
    <property type="match status" value="1"/>
</dbReference>
<dbReference type="EnsemblPlants" id="AUR62001803-RA">
    <property type="protein sequence ID" value="AUR62001803-RA:cds"/>
    <property type="gene ID" value="AUR62001803"/>
</dbReference>